<dbReference type="GO" id="GO:0005737">
    <property type="term" value="C:cytoplasm"/>
    <property type="evidence" value="ECO:0007669"/>
    <property type="project" value="UniProtKB-ARBA"/>
</dbReference>
<evidence type="ECO:0000256" key="4">
    <source>
        <dbReference type="ARBA" id="ARBA00022801"/>
    </source>
</evidence>
<dbReference type="AlphaFoldDB" id="A0A8H7QA82"/>
<evidence type="ECO:0000256" key="3">
    <source>
        <dbReference type="ARBA" id="ARBA00022723"/>
    </source>
</evidence>
<dbReference type="PROSITE" id="PS51462">
    <property type="entry name" value="NUDIX"/>
    <property type="match status" value="1"/>
</dbReference>
<dbReference type="EMBL" id="JAEPRA010000002">
    <property type="protein sequence ID" value="KAG2188160.1"/>
    <property type="molecule type" value="Genomic_DNA"/>
</dbReference>
<dbReference type="OrthoDB" id="10260614at2759"/>
<comment type="caution">
    <text evidence="9">The sequence shown here is derived from an EMBL/GenBank/DDBJ whole genome shotgun (WGS) entry which is preliminary data.</text>
</comment>
<evidence type="ECO:0000256" key="2">
    <source>
        <dbReference type="ARBA" id="ARBA00001946"/>
    </source>
</evidence>
<feature type="domain" description="Nudix hydrolase" evidence="8">
    <location>
        <begin position="1"/>
        <end position="136"/>
    </location>
</feature>
<dbReference type="InterPro" id="IPR015797">
    <property type="entry name" value="NUDIX_hydrolase-like_dom_sf"/>
</dbReference>
<keyword evidence="5" id="KW-0460">Magnesium</keyword>
<protein>
    <recommendedName>
        <fullName evidence="8">Nudix hydrolase domain-containing protein</fullName>
    </recommendedName>
</protein>
<keyword evidence="6" id="KW-0464">Manganese</keyword>
<keyword evidence="3" id="KW-0479">Metal-binding</keyword>
<accession>A0A8H7QA82</accession>
<comment type="cofactor">
    <cofactor evidence="1">
        <name>Mn(2+)</name>
        <dbReference type="ChEBI" id="CHEBI:29035"/>
    </cofactor>
</comment>
<dbReference type="GO" id="GO:0008893">
    <property type="term" value="F:guanosine-3',5'-bis(diphosphate) 3'-diphosphatase activity"/>
    <property type="evidence" value="ECO:0007669"/>
    <property type="project" value="UniProtKB-ARBA"/>
</dbReference>
<dbReference type="CDD" id="cd03426">
    <property type="entry name" value="NUDIX_CoAse_Nudt7"/>
    <property type="match status" value="1"/>
</dbReference>
<evidence type="ECO:0000256" key="1">
    <source>
        <dbReference type="ARBA" id="ARBA00001936"/>
    </source>
</evidence>
<dbReference type="Pfam" id="PF00293">
    <property type="entry name" value="NUDIX"/>
    <property type="match status" value="1"/>
</dbReference>
<dbReference type="GO" id="GO:0046872">
    <property type="term" value="F:metal ion binding"/>
    <property type="evidence" value="ECO:0007669"/>
    <property type="project" value="UniProtKB-KW"/>
</dbReference>
<sequence>MRRAAVLICFAPEPSGELGVILTLRAATLRTHPNEVCLPGGRADDVDESLVATAFREAEEEIGLLPSQHTYITTLHPFVSAHLLIVTPIVSIINADADFEPRVNPDEVSDVFTLPLSRFLSSYNHSKQDLSWYGQIWKYHTYGVPHIPDVINEREYPVTGFTAAVLLHCAVIGIGGEVCHLEEFEEAEVEDGKSWEDVFITTVVESGELERRHKGSRRPARKPSKRSGKRTLRNHKKSENNNSRI</sequence>
<name>A0A8H7QA82_9FUNG</name>
<dbReference type="InterPro" id="IPR045121">
    <property type="entry name" value="CoAse"/>
</dbReference>
<organism evidence="9 10">
    <name type="scientific">Umbelopsis vinacea</name>
    <dbReference type="NCBI Taxonomy" id="44442"/>
    <lineage>
        <taxon>Eukaryota</taxon>
        <taxon>Fungi</taxon>
        <taxon>Fungi incertae sedis</taxon>
        <taxon>Mucoromycota</taxon>
        <taxon>Mucoromycotina</taxon>
        <taxon>Umbelopsidomycetes</taxon>
        <taxon>Umbelopsidales</taxon>
        <taxon>Umbelopsidaceae</taxon>
        <taxon>Umbelopsis</taxon>
    </lineage>
</organism>
<dbReference type="PANTHER" id="PTHR12992">
    <property type="entry name" value="NUDIX HYDROLASE"/>
    <property type="match status" value="1"/>
</dbReference>
<dbReference type="GO" id="GO:0015938">
    <property type="term" value="P:coenzyme A catabolic process"/>
    <property type="evidence" value="ECO:0007669"/>
    <property type="project" value="TreeGrafter"/>
</dbReference>
<evidence type="ECO:0000313" key="9">
    <source>
        <dbReference type="EMBL" id="KAG2188160.1"/>
    </source>
</evidence>
<dbReference type="Proteomes" id="UP000612746">
    <property type="component" value="Unassembled WGS sequence"/>
</dbReference>
<dbReference type="PANTHER" id="PTHR12992:SF24">
    <property type="entry name" value="PEROXISOMAL COENZYME A DIPHOSPHATASE NUDT7"/>
    <property type="match status" value="1"/>
</dbReference>
<gene>
    <name evidence="9" type="ORF">INT44_000911</name>
</gene>
<keyword evidence="10" id="KW-1185">Reference proteome</keyword>
<evidence type="ECO:0000313" key="10">
    <source>
        <dbReference type="Proteomes" id="UP000612746"/>
    </source>
</evidence>
<dbReference type="GO" id="GO:0090407">
    <property type="term" value="P:organophosphate biosynthetic process"/>
    <property type="evidence" value="ECO:0007669"/>
    <property type="project" value="UniProtKB-ARBA"/>
</dbReference>
<evidence type="ECO:0000256" key="6">
    <source>
        <dbReference type="ARBA" id="ARBA00023211"/>
    </source>
</evidence>
<evidence type="ECO:0000256" key="7">
    <source>
        <dbReference type="SAM" id="MobiDB-lite"/>
    </source>
</evidence>
<dbReference type="InterPro" id="IPR000086">
    <property type="entry name" value="NUDIX_hydrolase_dom"/>
</dbReference>
<dbReference type="SUPFAM" id="SSF55811">
    <property type="entry name" value="Nudix"/>
    <property type="match status" value="1"/>
</dbReference>
<dbReference type="Gene3D" id="3.90.79.10">
    <property type="entry name" value="Nucleoside Triphosphate Pyrophosphohydrolase"/>
    <property type="match status" value="1"/>
</dbReference>
<dbReference type="FunFam" id="3.90.79.10:FF:000036">
    <property type="entry name" value="Nudix hydrolase 11"/>
    <property type="match status" value="1"/>
</dbReference>
<reference evidence="9" key="1">
    <citation type="submission" date="2020-12" db="EMBL/GenBank/DDBJ databases">
        <title>Metabolic potential, ecology and presence of endohyphal bacteria is reflected in genomic diversity of Mucoromycotina.</title>
        <authorList>
            <person name="Muszewska A."/>
            <person name="Okrasinska A."/>
            <person name="Steczkiewicz K."/>
            <person name="Drgas O."/>
            <person name="Orlowska M."/>
            <person name="Perlinska-Lenart U."/>
            <person name="Aleksandrzak-Piekarczyk T."/>
            <person name="Szatraj K."/>
            <person name="Zielenkiewicz U."/>
            <person name="Pilsyk S."/>
            <person name="Malc E."/>
            <person name="Mieczkowski P."/>
            <person name="Kruszewska J.S."/>
            <person name="Biernat P."/>
            <person name="Pawlowska J."/>
        </authorList>
    </citation>
    <scope>NUCLEOTIDE SEQUENCE</scope>
    <source>
        <strain evidence="9">WA0000051536</strain>
    </source>
</reference>
<dbReference type="GO" id="GO:0010945">
    <property type="term" value="F:coenzyme A diphosphatase activity"/>
    <property type="evidence" value="ECO:0007669"/>
    <property type="project" value="InterPro"/>
</dbReference>
<dbReference type="GO" id="GO:0034654">
    <property type="term" value="P:nucleobase-containing compound biosynthetic process"/>
    <property type="evidence" value="ECO:0007669"/>
    <property type="project" value="UniProtKB-ARBA"/>
</dbReference>
<comment type="cofactor">
    <cofactor evidence="2">
        <name>Mg(2+)</name>
        <dbReference type="ChEBI" id="CHEBI:18420"/>
    </cofactor>
</comment>
<proteinExistence type="predicted"/>
<feature type="compositionally biased region" description="Basic residues" evidence="7">
    <location>
        <begin position="212"/>
        <end position="236"/>
    </location>
</feature>
<keyword evidence="4" id="KW-0378">Hydrolase</keyword>
<evidence type="ECO:0000259" key="8">
    <source>
        <dbReference type="PROSITE" id="PS51462"/>
    </source>
</evidence>
<evidence type="ECO:0000256" key="5">
    <source>
        <dbReference type="ARBA" id="ARBA00022842"/>
    </source>
</evidence>
<feature type="region of interest" description="Disordered" evidence="7">
    <location>
        <begin position="209"/>
        <end position="245"/>
    </location>
</feature>